<organism evidence="1 2">
    <name type="scientific">Taenia crassiceps</name>
    <dbReference type="NCBI Taxonomy" id="6207"/>
    <lineage>
        <taxon>Eukaryota</taxon>
        <taxon>Metazoa</taxon>
        <taxon>Spiralia</taxon>
        <taxon>Lophotrochozoa</taxon>
        <taxon>Platyhelminthes</taxon>
        <taxon>Cestoda</taxon>
        <taxon>Eucestoda</taxon>
        <taxon>Cyclophyllidea</taxon>
        <taxon>Taeniidae</taxon>
        <taxon>Taenia</taxon>
    </lineage>
</organism>
<comment type="caution">
    <text evidence="1">The sequence shown here is derived from an EMBL/GenBank/DDBJ whole genome shotgun (WGS) entry which is preliminary data.</text>
</comment>
<dbReference type="Proteomes" id="UP001651158">
    <property type="component" value="Unassembled WGS sequence"/>
</dbReference>
<name>A0ABR4Q0T1_9CEST</name>
<gene>
    <name evidence="1" type="ORF">TcWFU_010042</name>
</gene>
<protein>
    <submittedName>
        <fullName evidence="1">Uncharacterized protein</fullName>
    </submittedName>
</protein>
<dbReference type="EMBL" id="JAKROA010000022">
    <property type="protein sequence ID" value="KAL5103013.1"/>
    <property type="molecule type" value="Genomic_DNA"/>
</dbReference>
<evidence type="ECO:0000313" key="1">
    <source>
        <dbReference type="EMBL" id="KAL5103013.1"/>
    </source>
</evidence>
<reference evidence="1 2" key="1">
    <citation type="journal article" date="2022" name="Front. Cell. Infect. Microbiol.">
        <title>The Genomes of Two Strains of Taenia crassiceps the Animal Model for the Study of Human Cysticercosis.</title>
        <authorList>
            <person name="Bobes R.J."/>
            <person name="Estrada K."/>
            <person name="Rios-Valencia D.G."/>
            <person name="Calderon-Gallegos A."/>
            <person name="de la Torre P."/>
            <person name="Carrero J.C."/>
            <person name="Sanchez-Flores A."/>
            <person name="Laclette J.P."/>
        </authorList>
    </citation>
    <scope>NUCLEOTIDE SEQUENCE [LARGE SCALE GENOMIC DNA]</scope>
    <source>
        <strain evidence="1">WFUcys</strain>
    </source>
</reference>
<evidence type="ECO:0000313" key="2">
    <source>
        <dbReference type="Proteomes" id="UP001651158"/>
    </source>
</evidence>
<proteinExistence type="predicted"/>
<sequence>MLGGTPRRTCAAGWLLVGSTEKWRNASLIMEATALSNHKDSLKNAFPAFTSYRHFGFCFDEALASAALHINANLSFPSTSHLLCLLWDALARRTCYMSIASCEHPSVGLQNGCAVNLLAKAYTDTGKDSTLQQNKQASRAVRLGGGAACPSMRPLGYNLALRHKYCG</sequence>
<keyword evidence="2" id="KW-1185">Reference proteome</keyword>
<accession>A0ABR4Q0T1</accession>